<comment type="caution">
    <text evidence="2">The sequence shown here is derived from an EMBL/GenBank/DDBJ whole genome shotgun (WGS) entry which is preliminary data.</text>
</comment>
<organism evidence="2 3">
    <name type="scientific">Rhodovulum visakhapatnamense</name>
    <dbReference type="NCBI Taxonomy" id="364297"/>
    <lineage>
        <taxon>Bacteria</taxon>
        <taxon>Pseudomonadati</taxon>
        <taxon>Pseudomonadota</taxon>
        <taxon>Alphaproteobacteria</taxon>
        <taxon>Rhodobacterales</taxon>
        <taxon>Paracoccaceae</taxon>
        <taxon>Rhodovulum</taxon>
    </lineage>
</organism>
<dbReference type="Pfam" id="PF25967">
    <property type="entry name" value="RND-MFP_C"/>
    <property type="match status" value="1"/>
</dbReference>
<name>A0ABS1RL32_9RHOB</name>
<feature type="domain" description="Multidrug resistance protein MdtA-like C-terminal permuted SH3" evidence="1">
    <location>
        <begin position="36"/>
        <end position="92"/>
    </location>
</feature>
<sequence>MATGGLVVRIGFAAPVDAPVGLTVAANIIVEQREAALTVPRTALRPDGSATTVFVVEDGAARLQPVTVVEWPAARLIVTTGLAEGDMVITDATGSAEGQAVVVEQP</sequence>
<dbReference type="Proteomes" id="UP000635853">
    <property type="component" value="Unassembled WGS sequence"/>
</dbReference>
<dbReference type="PANTHER" id="PTHR30469:SF15">
    <property type="entry name" value="HLYD FAMILY OF SECRETION PROTEINS"/>
    <property type="match status" value="1"/>
</dbReference>
<reference evidence="3" key="1">
    <citation type="submission" date="2021-01" db="EMBL/GenBank/DDBJ databases">
        <title>Draft genomes of Rhodovulum sulfidophilum.</title>
        <authorList>
            <person name="Guzman M.S."/>
        </authorList>
    </citation>
    <scope>NUCLEOTIDE SEQUENCE [LARGE SCALE GENOMIC DNA]</scope>
    <source>
        <strain evidence="3">AB19</strain>
    </source>
</reference>
<dbReference type="Gene3D" id="2.40.420.20">
    <property type="match status" value="1"/>
</dbReference>
<dbReference type="RefSeq" id="WP_178390724.1">
    <property type="nucleotide sequence ID" value="NZ_JAESIL010000075.1"/>
</dbReference>
<proteinExistence type="predicted"/>
<keyword evidence="3" id="KW-1185">Reference proteome</keyword>
<evidence type="ECO:0000313" key="3">
    <source>
        <dbReference type="Proteomes" id="UP000635853"/>
    </source>
</evidence>
<protein>
    <recommendedName>
        <fullName evidence="1">Multidrug resistance protein MdtA-like C-terminal permuted SH3 domain-containing protein</fullName>
    </recommendedName>
</protein>
<accession>A0ABS1RL32</accession>
<dbReference type="EMBL" id="JAESIL010000075">
    <property type="protein sequence ID" value="MBL3579582.1"/>
    <property type="molecule type" value="Genomic_DNA"/>
</dbReference>
<gene>
    <name evidence="2" type="ORF">JMJ92_15675</name>
</gene>
<dbReference type="InterPro" id="IPR058627">
    <property type="entry name" value="MdtA-like_C"/>
</dbReference>
<dbReference type="PANTHER" id="PTHR30469">
    <property type="entry name" value="MULTIDRUG RESISTANCE PROTEIN MDTA"/>
    <property type="match status" value="1"/>
</dbReference>
<evidence type="ECO:0000313" key="2">
    <source>
        <dbReference type="EMBL" id="MBL3579582.1"/>
    </source>
</evidence>
<evidence type="ECO:0000259" key="1">
    <source>
        <dbReference type="Pfam" id="PF25967"/>
    </source>
</evidence>